<accession>A0ABY1QT01</accession>
<dbReference type="Proteomes" id="UP001157910">
    <property type="component" value="Unassembled WGS sequence"/>
</dbReference>
<evidence type="ECO:0000313" key="2">
    <source>
        <dbReference type="Proteomes" id="UP001157910"/>
    </source>
</evidence>
<evidence type="ECO:0000313" key="1">
    <source>
        <dbReference type="EMBL" id="SMP78046.1"/>
    </source>
</evidence>
<keyword evidence="2" id="KW-1185">Reference proteome</keyword>
<protein>
    <submittedName>
        <fullName evidence="1">Uncharacterized protein</fullName>
    </submittedName>
</protein>
<gene>
    <name evidence="1" type="ORF">SAMN06296065_11072</name>
</gene>
<dbReference type="EMBL" id="FXUI01000010">
    <property type="protein sequence ID" value="SMP78046.1"/>
    <property type="molecule type" value="Genomic_DNA"/>
</dbReference>
<organism evidence="1 2">
    <name type="scientific">Novosphingobium panipatense</name>
    <dbReference type="NCBI Taxonomy" id="428991"/>
    <lineage>
        <taxon>Bacteria</taxon>
        <taxon>Pseudomonadati</taxon>
        <taxon>Pseudomonadota</taxon>
        <taxon>Alphaproteobacteria</taxon>
        <taxon>Sphingomonadales</taxon>
        <taxon>Sphingomonadaceae</taxon>
        <taxon>Novosphingobium</taxon>
    </lineage>
</organism>
<proteinExistence type="predicted"/>
<comment type="caution">
    <text evidence="1">The sequence shown here is derived from an EMBL/GenBank/DDBJ whole genome shotgun (WGS) entry which is preliminary data.</text>
</comment>
<sequence length="42" mass="4385">MICDTLVDEVSSTGVFRIRSCTPVSEVSPTGVFGVPAPGLME</sequence>
<reference evidence="1 2" key="1">
    <citation type="submission" date="2017-05" db="EMBL/GenBank/DDBJ databases">
        <authorList>
            <person name="Varghese N."/>
            <person name="Submissions S."/>
        </authorList>
    </citation>
    <scope>NUCLEOTIDE SEQUENCE [LARGE SCALE GENOMIC DNA]</scope>
    <source>
        <strain evidence="1 2">SM16</strain>
    </source>
</reference>
<name>A0ABY1QT01_9SPHN</name>